<reference evidence="7 8" key="1">
    <citation type="submission" date="2018-06" db="EMBL/GenBank/DDBJ databases">
        <authorList>
            <consortium name="Pathogen Informatics"/>
            <person name="Doyle S."/>
        </authorList>
    </citation>
    <scope>NUCLEOTIDE SEQUENCE [LARGE SCALE GENOMIC DNA]</scope>
    <source>
        <strain evidence="7 8">NCTC13316</strain>
    </source>
</reference>
<sequence length="149" mass="16703">MFELNYWHWLAIALVLIIAETLGAAGLLIALGMAAATTGILTWLFAITWQWQLIYFSLLCILFAISWWFFIKKRNTKEPSLINKPFHTMLDQTVILVEPIKDGRGLIRINDATWFVKGPDLPAGTKVKIVAIEGTSMVVEPLIASGKCQ</sequence>
<protein>
    <submittedName>
        <fullName evidence="7">Inner membrane protein ybbJ</fullName>
    </submittedName>
</protein>
<proteinExistence type="predicted"/>
<evidence type="ECO:0000259" key="6">
    <source>
        <dbReference type="Pfam" id="PF01957"/>
    </source>
</evidence>
<comment type="subcellular location">
    <subcellularLocation>
        <location evidence="1">Membrane</location>
        <topology evidence="1">Multi-pass membrane protein</topology>
    </subcellularLocation>
</comment>
<dbReference type="PANTHER" id="PTHR33507">
    <property type="entry name" value="INNER MEMBRANE PROTEIN YBBJ"/>
    <property type="match status" value="1"/>
</dbReference>
<dbReference type="PANTHER" id="PTHR33507:SF3">
    <property type="entry name" value="INNER MEMBRANE PROTEIN YBBJ"/>
    <property type="match status" value="1"/>
</dbReference>
<evidence type="ECO:0000313" key="7">
    <source>
        <dbReference type="EMBL" id="STX50609.1"/>
    </source>
</evidence>
<dbReference type="Gene3D" id="2.40.50.140">
    <property type="entry name" value="Nucleic acid-binding proteins"/>
    <property type="match status" value="1"/>
</dbReference>
<name>A0A378JK63_9GAMM</name>
<dbReference type="InterPro" id="IPR012340">
    <property type="entry name" value="NA-bd_OB-fold"/>
</dbReference>
<feature type="transmembrane region" description="Helical" evidence="5">
    <location>
        <begin position="53"/>
        <end position="71"/>
    </location>
</feature>
<keyword evidence="3 5" id="KW-1133">Transmembrane helix</keyword>
<gene>
    <name evidence="7" type="primary">ybbJ</name>
    <name evidence="7" type="ORF">NCTC13316_00692</name>
</gene>
<evidence type="ECO:0000256" key="4">
    <source>
        <dbReference type="ARBA" id="ARBA00023136"/>
    </source>
</evidence>
<dbReference type="AlphaFoldDB" id="A0A378JK63"/>
<feature type="domain" description="NfeD-like C-terminal" evidence="6">
    <location>
        <begin position="88"/>
        <end position="141"/>
    </location>
</feature>
<dbReference type="InterPro" id="IPR002810">
    <property type="entry name" value="NfeD-like_C"/>
</dbReference>
<evidence type="ECO:0000256" key="3">
    <source>
        <dbReference type="ARBA" id="ARBA00022989"/>
    </source>
</evidence>
<dbReference type="GO" id="GO:0005886">
    <property type="term" value="C:plasma membrane"/>
    <property type="evidence" value="ECO:0007669"/>
    <property type="project" value="TreeGrafter"/>
</dbReference>
<keyword evidence="4 5" id="KW-0472">Membrane</keyword>
<evidence type="ECO:0000256" key="2">
    <source>
        <dbReference type="ARBA" id="ARBA00022692"/>
    </source>
</evidence>
<evidence type="ECO:0000256" key="5">
    <source>
        <dbReference type="SAM" id="Phobius"/>
    </source>
</evidence>
<dbReference type="EMBL" id="UGOD01000001">
    <property type="protein sequence ID" value="STX50609.1"/>
    <property type="molecule type" value="Genomic_DNA"/>
</dbReference>
<dbReference type="InterPro" id="IPR052165">
    <property type="entry name" value="Membrane_assoc_protease"/>
</dbReference>
<evidence type="ECO:0000256" key="1">
    <source>
        <dbReference type="ARBA" id="ARBA00004141"/>
    </source>
</evidence>
<accession>A0A378JK63</accession>
<evidence type="ECO:0000313" key="8">
    <source>
        <dbReference type="Proteomes" id="UP000254794"/>
    </source>
</evidence>
<keyword evidence="2 5" id="KW-0812">Transmembrane</keyword>
<keyword evidence="8" id="KW-1185">Reference proteome</keyword>
<dbReference type="Proteomes" id="UP000254794">
    <property type="component" value="Unassembled WGS sequence"/>
</dbReference>
<dbReference type="OrthoDB" id="9810336at2"/>
<dbReference type="RefSeq" id="WP_115330316.1">
    <property type="nucleotide sequence ID" value="NZ_CAAAHP010000004.1"/>
</dbReference>
<dbReference type="Pfam" id="PF01957">
    <property type="entry name" value="NfeD"/>
    <property type="match status" value="1"/>
</dbReference>
<organism evidence="7 8">
    <name type="scientific">Legionella busanensis</name>
    <dbReference type="NCBI Taxonomy" id="190655"/>
    <lineage>
        <taxon>Bacteria</taxon>
        <taxon>Pseudomonadati</taxon>
        <taxon>Pseudomonadota</taxon>
        <taxon>Gammaproteobacteria</taxon>
        <taxon>Legionellales</taxon>
        <taxon>Legionellaceae</taxon>
        <taxon>Legionella</taxon>
    </lineage>
</organism>